<dbReference type="AlphaFoldDB" id="A0A7S1Z9Z4"/>
<organism evidence="2">
    <name type="scientific">Ditylum brightwellii</name>
    <dbReference type="NCBI Taxonomy" id="49249"/>
    <lineage>
        <taxon>Eukaryota</taxon>
        <taxon>Sar</taxon>
        <taxon>Stramenopiles</taxon>
        <taxon>Ochrophyta</taxon>
        <taxon>Bacillariophyta</taxon>
        <taxon>Mediophyceae</taxon>
        <taxon>Lithodesmiophycidae</taxon>
        <taxon>Lithodesmiales</taxon>
        <taxon>Lithodesmiaceae</taxon>
        <taxon>Ditylum</taxon>
    </lineage>
</organism>
<sequence length="207" mass="23286">MNENNQLRRESNESKAEINRLEDEVKRLSLQSPSGAATLGRKIQTAKNGIRRSLKIERLSKVLTTELLEEDSPEELPKEDSPEELSEEDASKELPPKKFGLVRQSSLMSGTRRVSIEVPKEGDDDGGGFFSFLQVDKKEKSSSIKVTADALLWDSIFDMTLNPLEETDKPQEEMEETDNMTLKNKGRRHASSVRSSLSSHQRINAVV</sequence>
<name>A0A7S1Z9Z4_9STRA</name>
<feature type="region of interest" description="Disordered" evidence="1">
    <location>
        <begin position="66"/>
        <end position="105"/>
    </location>
</feature>
<evidence type="ECO:0000313" key="2">
    <source>
        <dbReference type="EMBL" id="CAD9332808.1"/>
    </source>
</evidence>
<feature type="compositionally biased region" description="Low complexity" evidence="1">
    <location>
        <begin position="192"/>
        <end position="207"/>
    </location>
</feature>
<accession>A0A7S1Z9Z4</accession>
<protein>
    <submittedName>
        <fullName evidence="2">Uncharacterized protein</fullName>
    </submittedName>
</protein>
<proteinExistence type="predicted"/>
<gene>
    <name evidence="2" type="ORF">DBRI1063_LOCUS12496</name>
</gene>
<reference evidence="2" key="1">
    <citation type="submission" date="2021-01" db="EMBL/GenBank/DDBJ databases">
        <authorList>
            <person name="Corre E."/>
            <person name="Pelletier E."/>
            <person name="Niang G."/>
            <person name="Scheremetjew M."/>
            <person name="Finn R."/>
            <person name="Kale V."/>
            <person name="Holt S."/>
            <person name="Cochrane G."/>
            <person name="Meng A."/>
            <person name="Brown T."/>
            <person name="Cohen L."/>
        </authorList>
    </citation>
    <scope>NUCLEOTIDE SEQUENCE</scope>
    <source>
        <strain evidence="2">Pop2</strain>
    </source>
</reference>
<dbReference type="EMBL" id="HBGN01019633">
    <property type="protein sequence ID" value="CAD9332808.1"/>
    <property type="molecule type" value="Transcribed_RNA"/>
</dbReference>
<evidence type="ECO:0000256" key="1">
    <source>
        <dbReference type="SAM" id="MobiDB-lite"/>
    </source>
</evidence>
<feature type="region of interest" description="Disordered" evidence="1">
    <location>
        <begin position="1"/>
        <end position="20"/>
    </location>
</feature>
<feature type="region of interest" description="Disordered" evidence="1">
    <location>
        <begin position="165"/>
        <end position="207"/>
    </location>
</feature>